<dbReference type="InterPro" id="IPR008179">
    <property type="entry name" value="HisE"/>
</dbReference>
<evidence type="ECO:0000256" key="2">
    <source>
        <dbReference type="ARBA" id="ARBA00005204"/>
    </source>
</evidence>
<dbReference type="Gene3D" id="1.10.287.1080">
    <property type="entry name" value="MazG-like"/>
    <property type="match status" value="1"/>
</dbReference>
<dbReference type="UniPathway" id="UPA00031">
    <property type="reaction ID" value="UER00007"/>
</dbReference>
<keyword evidence="7" id="KW-0067">ATP-binding</keyword>
<evidence type="ECO:0000256" key="7">
    <source>
        <dbReference type="ARBA" id="ARBA00022840"/>
    </source>
</evidence>
<evidence type="ECO:0000256" key="1">
    <source>
        <dbReference type="ARBA" id="ARBA00001460"/>
    </source>
</evidence>
<evidence type="ECO:0000256" key="8">
    <source>
        <dbReference type="ARBA" id="ARBA00023102"/>
    </source>
</evidence>
<dbReference type="Pfam" id="PF01503">
    <property type="entry name" value="PRA-PH"/>
    <property type="match status" value="1"/>
</dbReference>
<organism evidence="9">
    <name type="scientific">freshwater metagenome</name>
    <dbReference type="NCBI Taxonomy" id="449393"/>
    <lineage>
        <taxon>unclassified sequences</taxon>
        <taxon>metagenomes</taxon>
        <taxon>ecological metagenomes</taxon>
    </lineage>
</organism>
<accession>A0A6J6B6P6</accession>
<dbReference type="AlphaFoldDB" id="A0A6J6B6P6"/>
<comment type="catalytic activity">
    <reaction evidence="1">
        <text>1-(5-phospho-beta-D-ribosyl)-ATP + H2O = 1-(5-phospho-beta-D-ribosyl)-5'-AMP + diphosphate + H(+)</text>
        <dbReference type="Rhea" id="RHEA:22828"/>
        <dbReference type="ChEBI" id="CHEBI:15377"/>
        <dbReference type="ChEBI" id="CHEBI:15378"/>
        <dbReference type="ChEBI" id="CHEBI:33019"/>
        <dbReference type="ChEBI" id="CHEBI:59457"/>
        <dbReference type="ChEBI" id="CHEBI:73183"/>
        <dbReference type="EC" id="3.6.1.31"/>
    </reaction>
</comment>
<dbReference type="NCBIfam" id="NF001610">
    <property type="entry name" value="PRK00400.1-1"/>
    <property type="match status" value="1"/>
</dbReference>
<dbReference type="EC" id="3.6.1.31" evidence="3"/>
<evidence type="ECO:0000256" key="6">
    <source>
        <dbReference type="ARBA" id="ARBA00022801"/>
    </source>
</evidence>
<dbReference type="EMBL" id="CAEZSB010000062">
    <property type="protein sequence ID" value="CAB4534680.1"/>
    <property type="molecule type" value="Genomic_DNA"/>
</dbReference>
<dbReference type="GO" id="GO:0005524">
    <property type="term" value="F:ATP binding"/>
    <property type="evidence" value="ECO:0007669"/>
    <property type="project" value="UniProtKB-KW"/>
</dbReference>
<keyword evidence="5" id="KW-0547">Nucleotide-binding</keyword>
<dbReference type="GO" id="GO:0000105">
    <property type="term" value="P:L-histidine biosynthetic process"/>
    <property type="evidence" value="ECO:0007669"/>
    <property type="project" value="UniProtKB-UniPathway"/>
</dbReference>
<keyword evidence="4" id="KW-0028">Amino-acid biosynthesis</keyword>
<evidence type="ECO:0000256" key="4">
    <source>
        <dbReference type="ARBA" id="ARBA00022605"/>
    </source>
</evidence>
<dbReference type="PANTHER" id="PTHR42945">
    <property type="entry name" value="HISTIDINE BIOSYNTHESIS BIFUNCTIONAL PROTEIN"/>
    <property type="match status" value="1"/>
</dbReference>
<proteinExistence type="inferred from homology"/>
<dbReference type="NCBIfam" id="TIGR03188">
    <property type="entry name" value="histidine_hisI"/>
    <property type="match status" value="1"/>
</dbReference>
<dbReference type="GO" id="GO:0004636">
    <property type="term" value="F:phosphoribosyl-ATP diphosphatase activity"/>
    <property type="evidence" value="ECO:0007669"/>
    <property type="project" value="UniProtKB-EC"/>
</dbReference>
<protein>
    <recommendedName>
        <fullName evidence="3">phosphoribosyl-ATP diphosphatase</fullName>
        <ecNumber evidence="3">3.6.1.31</ecNumber>
    </recommendedName>
</protein>
<dbReference type="CDD" id="cd11547">
    <property type="entry name" value="NTP-PPase_HisE"/>
    <property type="match status" value="1"/>
</dbReference>
<dbReference type="PANTHER" id="PTHR42945:SF1">
    <property type="entry name" value="HISTIDINE BIOSYNTHESIS BIFUNCTIONAL PROTEIN HIS7"/>
    <property type="match status" value="1"/>
</dbReference>
<keyword evidence="8" id="KW-0368">Histidine biosynthesis</keyword>
<comment type="pathway">
    <text evidence="2">Amino-acid biosynthesis; L-histidine biosynthesis; L-histidine from 5-phospho-alpha-D-ribose 1-diphosphate: step 2/9.</text>
</comment>
<evidence type="ECO:0000256" key="3">
    <source>
        <dbReference type="ARBA" id="ARBA00012414"/>
    </source>
</evidence>
<name>A0A6J6B6P6_9ZZZZ</name>
<dbReference type="SUPFAM" id="SSF101386">
    <property type="entry name" value="all-alpha NTP pyrophosphatases"/>
    <property type="match status" value="1"/>
</dbReference>
<evidence type="ECO:0000256" key="5">
    <source>
        <dbReference type="ARBA" id="ARBA00022741"/>
    </source>
</evidence>
<keyword evidence="6" id="KW-0378">Hydrolase</keyword>
<reference evidence="9" key="1">
    <citation type="submission" date="2020-05" db="EMBL/GenBank/DDBJ databases">
        <authorList>
            <person name="Chiriac C."/>
            <person name="Salcher M."/>
            <person name="Ghai R."/>
            <person name="Kavagutti S V."/>
        </authorList>
    </citation>
    <scope>NUCLEOTIDE SEQUENCE</scope>
</reference>
<sequence length="87" mass="9644">MKTFENLWAELSEKASTRPEGSGTVEALDAGIHSIGKKILEEAGEVWLAAEHESNEALAEEISQLIYHLQTLMLARGLSINDVYKFL</sequence>
<dbReference type="InterPro" id="IPR021130">
    <property type="entry name" value="PRib-ATP_PPHydrolase-like"/>
</dbReference>
<gene>
    <name evidence="9" type="ORF">UFOPK1395_00697</name>
</gene>
<dbReference type="HAMAP" id="MF_01020">
    <property type="entry name" value="HisE"/>
    <property type="match status" value="1"/>
</dbReference>
<evidence type="ECO:0000313" key="9">
    <source>
        <dbReference type="EMBL" id="CAB4534680.1"/>
    </source>
</evidence>